<dbReference type="PANTHER" id="PTHR46825">
    <property type="entry name" value="D-ALANYL-D-ALANINE-CARBOXYPEPTIDASE/ENDOPEPTIDASE AMPH"/>
    <property type="match status" value="1"/>
</dbReference>
<comment type="caution">
    <text evidence="3">The sequence shown here is derived from an EMBL/GenBank/DDBJ whole genome shotgun (WGS) entry which is preliminary data.</text>
</comment>
<feature type="domain" description="Beta-lactamase-related" evidence="2">
    <location>
        <begin position="38"/>
        <end position="334"/>
    </location>
</feature>
<proteinExistence type="predicted"/>
<sequence>MKKLISLFVFFISVSLVAQKQVKQIDSIVNSKLSDTDPGLFVGVVKDGKIIYENYKGLASLQHSTKVNEESRSNIASTAKQFTALMVLDLALKEKLSLEDDIRKYLPKLYPNVKEKIKVRHLLNHTSGVRDFYDLMSIQQEPWWRREGLDNNDAIELLEKQEDLAFKPGSRYMYSNSGYTLLTSIIEVASGEKFHDYSEKFFKNLGMDNTTFLKNYMAVITNQALPYSDWGDGVWQQYPMITNLYGDGFLFTTLKDQLIFEQAVQNAKFNNNRLLIESQQPIPNSEITTYGFGLELGDRLNFRSVHHSGGTGSYHSQTIRFPEEKLSVFVMSNNSRIWSGGIADEIAKLFLPKKEAVIAYNKRLKEVSNDIATPEILGQYLSPGNYLIRIEEKAKKITWRNGNNNPIELKKEEQNLYSISYDSKIKIGFYKNELILFYPSGKLRVYSKIPKQDVTLADLESYVGQYYSRELDVEFSINYKSEKLSISLHGWDEAQDLEVLNRNELLVFDYILKIERDQFNRVTGILLTTNRVLNNKFIKKTNLKFQPKIETNNGSINVTTIGSGDGNSSQILLTKNYPNGNEIWSKQFGGKSYDKASSILATNDGYLIVGSTSSYGKGNYDIFVIKTDKQGNKIWQNSYGDFYNEYGYTAEITDKGYLIKGTIQKCSSNSDVFNRICTTNVWFVSIDRNGNELSSEILEEINEAYD</sequence>
<dbReference type="InterPro" id="IPR001466">
    <property type="entry name" value="Beta-lactam-related"/>
</dbReference>
<feature type="signal peptide" evidence="1">
    <location>
        <begin position="1"/>
        <end position="18"/>
    </location>
</feature>
<dbReference type="AlphaFoldDB" id="A0A9X1F7U2"/>
<name>A0A9X1F7U2_9FLAO</name>
<dbReference type="Pfam" id="PF00144">
    <property type="entry name" value="Beta-lactamase"/>
    <property type="match status" value="1"/>
</dbReference>
<evidence type="ECO:0000313" key="3">
    <source>
        <dbReference type="EMBL" id="MBV7268716.1"/>
    </source>
</evidence>
<gene>
    <name evidence="3" type="ORF">KCG49_05830</name>
</gene>
<keyword evidence="4" id="KW-1185">Reference proteome</keyword>
<protein>
    <submittedName>
        <fullName evidence="3">Beta-lactamase family protein</fullName>
    </submittedName>
</protein>
<evidence type="ECO:0000259" key="2">
    <source>
        <dbReference type="Pfam" id="PF00144"/>
    </source>
</evidence>
<dbReference type="RefSeq" id="WP_218545267.1">
    <property type="nucleotide sequence ID" value="NZ_JAGSPD010000004.1"/>
</dbReference>
<evidence type="ECO:0000313" key="4">
    <source>
        <dbReference type="Proteomes" id="UP001138894"/>
    </source>
</evidence>
<dbReference type="PANTHER" id="PTHR46825:SF9">
    <property type="entry name" value="BETA-LACTAMASE-RELATED DOMAIN-CONTAINING PROTEIN"/>
    <property type="match status" value="1"/>
</dbReference>
<accession>A0A9X1F7U2</accession>
<keyword evidence="1" id="KW-0732">Signal</keyword>
<reference evidence="3" key="1">
    <citation type="submission" date="2021-04" db="EMBL/GenBank/DDBJ databases">
        <authorList>
            <person name="Pira H."/>
            <person name="Risdian C."/>
            <person name="Wink J."/>
        </authorList>
    </citation>
    <scope>NUCLEOTIDE SEQUENCE</scope>
    <source>
        <strain evidence="3">WHY3</strain>
    </source>
</reference>
<dbReference type="EMBL" id="JAGSPD010000004">
    <property type="protein sequence ID" value="MBV7268716.1"/>
    <property type="molecule type" value="Genomic_DNA"/>
</dbReference>
<evidence type="ECO:0000256" key="1">
    <source>
        <dbReference type="SAM" id="SignalP"/>
    </source>
</evidence>
<dbReference type="Proteomes" id="UP001138894">
    <property type="component" value="Unassembled WGS sequence"/>
</dbReference>
<feature type="chain" id="PRO_5040964988" evidence="1">
    <location>
        <begin position="19"/>
        <end position="706"/>
    </location>
</feature>
<dbReference type="InterPro" id="IPR050491">
    <property type="entry name" value="AmpC-like"/>
</dbReference>
<organism evidence="3 4">
    <name type="scientific">Winogradskyella luteola</name>
    <dbReference type="NCBI Taxonomy" id="2828330"/>
    <lineage>
        <taxon>Bacteria</taxon>
        <taxon>Pseudomonadati</taxon>
        <taxon>Bacteroidota</taxon>
        <taxon>Flavobacteriia</taxon>
        <taxon>Flavobacteriales</taxon>
        <taxon>Flavobacteriaceae</taxon>
        <taxon>Winogradskyella</taxon>
    </lineage>
</organism>